<protein>
    <submittedName>
        <fullName evidence="2">mRNA 3' end processing factor</fullName>
    </submittedName>
</protein>
<gene>
    <name evidence="2" type="primary">PCF11</name>
    <name evidence="2" type="ORF">OS493_027102</name>
</gene>
<comment type="caution">
    <text evidence="2">The sequence shown here is derived from an EMBL/GenBank/DDBJ whole genome shotgun (WGS) entry which is preliminary data.</text>
</comment>
<dbReference type="EMBL" id="MU827801">
    <property type="protein sequence ID" value="KAJ7327411.1"/>
    <property type="molecule type" value="Genomic_DNA"/>
</dbReference>
<organism evidence="2 3">
    <name type="scientific">Desmophyllum pertusum</name>
    <dbReference type="NCBI Taxonomy" id="174260"/>
    <lineage>
        <taxon>Eukaryota</taxon>
        <taxon>Metazoa</taxon>
        <taxon>Cnidaria</taxon>
        <taxon>Anthozoa</taxon>
        <taxon>Hexacorallia</taxon>
        <taxon>Scleractinia</taxon>
        <taxon>Caryophylliina</taxon>
        <taxon>Caryophylliidae</taxon>
        <taxon>Desmophyllum</taxon>
    </lineage>
</organism>
<sequence>MERFEPQSNLRPEPEFRLREETQSQFDPREMKHPPGPFHDDPRDQLVGGEPLSKKPRPLLSDVEINELRNRKGESPMREPMDVHPHPLHADHPFPHEHSFQQNFGPPAPGMRGEFRPHTPPLQPHPGEWTPGFEIPRELMLDHRNEIMIQADRGLQAGDLTAEQHHDLVDKLQQLYELQRNLDPMRLPPQEVRLLPHPEHQPRHMMPSRVDEPPFRPGGPMDMQGPPTDAGPGRPMLRVPLRGPTSMEPQGPRPMMRNDGPRFEANEPEMRRHNEDFRGPPMEHDRHAHVRPMPMGVPPMRADRPFDGNPRLDPLFVHGRPMEEIPRHPTSHENSPGSLVTPSTPPRLQDKGMYM</sequence>
<feature type="compositionally biased region" description="Basic and acidic residues" evidence="1">
    <location>
        <begin position="320"/>
        <end position="331"/>
    </location>
</feature>
<keyword evidence="3" id="KW-1185">Reference proteome</keyword>
<feature type="region of interest" description="Disordered" evidence="1">
    <location>
        <begin position="303"/>
        <end position="355"/>
    </location>
</feature>
<dbReference type="Proteomes" id="UP001163046">
    <property type="component" value="Unassembled WGS sequence"/>
</dbReference>
<reference evidence="2" key="1">
    <citation type="submission" date="2023-01" db="EMBL/GenBank/DDBJ databases">
        <title>Genome assembly of the deep-sea coral Lophelia pertusa.</title>
        <authorList>
            <person name="Herrera S."/>
            <person name="Cordes E."/>
        </authorList>
    </citation>
    <scope>NUCLEOTIDE SEQUENCE</scope>
    <source>
        <strain evidence="2">USNM1676648</strain>
        <tissue evidence="2">Polyp</tissue>
    </source>
</reference>
<feature type="compositionally biased region" description="Polar residues" evidence="1">
    <location>
        <begin position="332"/>
        <end position="342"/>
    </location>
</feature>
<evidence type="ECO:0000313" key="2">
    <source>
        <dbReference type="EMBL" id="KAJ7327411.1"/>
    </source>
</evidence>
<dbReference type="OrthoDB" id="5972169at2759"/>
<feature type="region of interest" description="Disordered" evidence="1">
    <location>
        <begin position="1"/>
        <end position="64"/>
    </location>
</feature>
<feature type="compositionally biased region" description="Basic and acidic residues" evidence="1">
    <location>
        <begin position="12"/>
        <end position="44"/>
    </location>
</feature>
<feature type="region of interest" description="Disordered" evidence="1">
    <location>
        <begin position="197"/>
        <end position="234"/>
    </location>
</feature>
<evidence type="ECO:0000313" key="3">
    <source>
        <dbReference type="Proteomes" id="UP001163046"/>
    </source>
</evidence>
<evidence type="ECO:0000256" key="1">
    <source>
        <dbReference type="SAM" id="MobiDB-lite"/>
    </source>
</evidence>
<name>A0A9W9YCX0_9CNID</name>
<dbReference type="AlphaFoldDB" id="A0A9W9YCX0"/>
<accession>A0A9W9YCX0</accession>
<proteinExistence type="predicted"/>